<dbReference type="RefSeq" id="WP_152369302.1">
    <property type="nucleotide sequence ID" value="NZ_BMSJ01000014.1"/>
</dbReference>
<evidence type="ECO:0000313" key="5">
    <source>
        <dbReference type="Proteomes" id="UP000642014"/>
    </source>
</evidence>
<keyword evidence="4" id="KW-1185">Reference proteome</keyword>
<feature type="chain" id="PRO_5043338111" description="DUF2933 domain-containing protein" evidence="1">
    <location>
        <begin position="25"/>
        <end position="72"/>
    </location>
</feature>
<reference evidence="2 5" key="1">
    <citation type="journal article" date="2014" name="Int. J. Syst. Evol. Microbiol.">
        <title>Complete genome sequence of Corynebacterium casei LMG S-19264T (=DSM 44701T), isolated from a smear-ripened cheese.</title>
        <authorList>
            <consortium name="US DOE Joint Genome Institute (JGI-PGF)"/>
            <person name="Walter F."/>
            <person name="Albersmeier A."/>
            <person name="Kalinowski J."/>
            <person name="Ruckert C."/>
        </authorList>
    </citation>
    <scope>NUCLEOTIDE SEQUENCE [LARGE SCALE GENOMIC DNA]</scope>
    <source>
        <strain evidence="2 5">JCM 4205</strain>
    </source>
</reference>
<organism evidence="2 5">
    <name type="scientific">Streptomyces cinereoruber</name>
    <dbReference type="NCBI Taxonomy" id="67260"/>
    <lineage>
        <taxon>Bacteria</taxon>
        <taxon>Bacillati</taxon>
        <taxon>Actinomycetota</taxon>
        <taxon>Actinomycetes</taxon>
        <taxon>Kitasatosporales</taxon>
        <taxon>Streptomycetaceae</taxon>
        <taxon>Streptomyces</taxon>
    </lineage>
</organism>
<dbReference type="AlphaFoldDB" id="A0AAV4KT30"/>
<dbReference type="Proteomes" id="UP000642014">
    <property type="component" value="Unassembled WGS sequence"/>
</dbReference>
<dbReference type="EMBL" id="CP023693">
    <property type="protein sequence ID" value="QEV30816.1"/>
    <property type="molecule type" value="Genomic_DNA"/>
</dbReference>
<name>A0AAV4KT30_9ACTN</name>
<gene>
    <name evidence="3" type="ORF">CP977_00090</name>
    <name evidence="2" type="ORF">GCM10010497_58480</name>
</gene>
<protein>
    <recommendedName>
        <fullName evidence="6">DUF2933 domain-containing protein</fullName>
    </recommendedName>
</protein>
<dbReference type="GeneID" id="95452208"/>
<sequence>MNSKLIAAAMVLSLGVLGWSVAMAAMGHAAIIATLAPVLGLTVTHVLAGFRSKTAAVPGTATTAGDEEDSAP</sequence>
<accession>A0AAV4KT30</accession>
<evidence type="ECO:0000256" key="1">
    <source>
        <dbReference type="SAM" id="SignalP"/>
    </source>
</evidence>
<evidence type="ECO:0000313" key="3">
    <source>
        <dbReference type="EMBL" id="QEV30816.1"/>
    </source>
</evidence>
<keyword evidence="1" id="KW-0732">Signal</keyword>
<reference evidence="2" key="3">
    <citation type="submission" date="2023-08" db="EMBL/GenBank/DDBJ databases">
        <authorList>
            <person name="Sun Q."/>
            <person name="Ohkuma M."/>
        </authorList>
    </citation>
    <scope>NUCLEOTIDE SEQUENCE</scope>
    <source>
        <strain evidence="2">JCM 4205</strain>
    </source>
</reference>
<evidence type="ECO:0008006" key="6">
    <source>
        <dbReference type="Google" id="ProtNLM"/>
    </source>
</evidence>
<reference evidence="3 4" key="2">
    <citation type="submission" date="2017-09" db="EMBL/GenBank/DDBJ databases">
        <authorList>
            <person name="Lee N."/>
            <person name="Cho B.-K."/>
        </authorList>
    </citation>
    <scope>NUCLEOTIDE SEQUENCE [LARGE SCALE GENOMIC DNA]</scope>
    <source>
        <strain evidence="3 4">ATCC 19740</strain>
    </source>
</reference>
<proteinExistence type="predicted"/>
<evidence type="ECO:0000313" key="2">
    <source>
        <dbReference type="EMBL" id="GGR47440.1"/>
    </source>
</evidence>
<feature type="signal peptide" evidence="1">
    <location>
        <begin position="1"/>
        <end position="24"/>
    </location>
</feature>
<dbReference type="Proteomes" id="UP000326029">
    <property type="component" value="Chromosome"/>
</dbReference>
<evidence type="ECO:0000313" key="4">
    <source>
        <dbReference type="Proteomes" id="UP000326029"/>
    </source>
</evidence>
<dbReference type="EMBL" id="BMSJ01000014">
    <property type="protein sequence ID" value="GGR47440.1"/>
    <property type="molecule type" value="Genomic_DNA"/>
</dbReference>